<dbReference type="InterPro" id="IPR002105">
    <property type="entry name" value="Dockerin_1_rpt"/>
</dbReference>
<dbReference type="PANTHER" id="PTHR11319">
    <property type="entry name" value="G PROTEIN-COUPLED RECEPTOR-RELATED"/>
    <property type="match status" value="1"/>
</dbReference>
<dbReference type="Gene3D" id="1.10.1330.10">
    <property type="entry name" value="Dockerin domain"/>
    <property type="match status" value="1"/>
</dbReference>
<dbReference type="InterPro" id="IPR059226">
    <property type="entry name" value="Choice_anch_Q_dom"/>
</dbReference>
<dbReference type="SUPFAM" id="SSF63446">
    <property type="entry name" value="Type I dockerin domain"/>
    <property type="match status" value="1"/>
</dbReference>
<reference evidence="2" key="1">
    <citation type="submission" date="2019-10" db="EMBL/GenBank/DDBJ databases">
        <title>Lacipirellula parvula gen. nov., sp. nov., representing a lineage of planctomycetes widespread in freshwater anoxic habitats, and description of the family Lacipirellulaceae.</title>
        <authorList>
            <person name="Dedysh S.N."/>
            <person name="Kulichevskaya I.S."/>
            <person name="Beletsky A.V."/>
            <person name="Rakitin A.L."/>
            <person name="Mardanov A.V."/>
            <person name="Ivanova A.A."/>
            <person name="Saltykova V.X."/>
            <person name="Rijpstra W.I.C."/>
            <person name="Sinninghe Damste J.S."/>
            <person name="Ravin N.V."/>
        </authorList>
    </citation>
    <scope>NUCLEOTIDE SEQUENCE [LARGE SCALE GENOMIC DNA]</scope>
    <source>
        <strain evidence="2">PX69</strain>
    </source>
</reference>
<protein>
    <submittedName>
        <fullName evidence="1">Uncharacterized protein</fullName>
    </submittedName>
</protein>
<dbReference type="Pfam" id="PF00404">
    <property type="entry name" value="Dockerin_1"/>
    <property type="match status" value="1"/>
</dbReference>
<dbReference type="PANTHER" id="PTHR11319:SF35">
    <property type="entry name" value="OUTER MEMBRANE PROTEIN PMPC-RELATED"/>
    <property type="match status" value="1"/>
</dbReference>
<dbReference type="InterPro" id="IPR018247">
    <property type="entry name" value="EF_Hand_1_Ca_BS"/>
</dbReference>
<accession>A0A5K7X4W2</accession>
<dbReference type="InterPro" id="IPR036439">
    <property type="entry name" value="Dockerin_dom_sf"/>
</dbReference>
<dbReference type="InterPro" id="IPR011050">
    <property type="entry name" value="Pectin_lyase_fold/virulence"/>
</dbReference>
<evidence type="ECO:0000313" key="1">
    <source>
        <dbReference type="EMBL" id="BBO30817.1"/>
    </source>
</evidence>
<dbReference type="AlphaFoldDB" id="A0A5K7X4W2"/>
<dbReference type="SUPFAM" id="SSF51126">
    <property type="entry name" value="Pectin lyase-like"/>
    <property type="match status" value="2"/>
</dbReference>
<dbReference type="EMBL" id="AP021861">
    <property type="protein sequence ID" value="BBO30817.1"/>
    <property type="molecule type" value="Genomic_DNA"/>
</dbReference>
<evidence type="ECO:0000313" key="2">
    <source>
        <dbReference type="Proteomes" id="UP000326837"/>
    </source>
</evidence>
<dbReference type="SMART" id="SM00710">
    <property type="entry name" value="PbH1"/>
    <property type="match status" value="11"/>
</dbReference>
<dbReference type="KEGG" id="lpav:PLANPX_0429"/>
<dbReference type="GO" id="GO:0000272">
    <property type="term" value="P:polysaccharide catabolic process"/>
    <property type="evidence" value="ECO:0007669"/>
    <property type="project" value="InterPro"/>
</dbReference>
<dbReference type="GO" id="GO:0004553">
    <property type="term" value="F:hydrolase activity, hydrolyzing O-glycosyl compounds"/>
    <property type="evidence" value="ECO:0007669"/>
    <property type="project" value="InterPro"/>
</dbReference>
<organism evidence="1 2">
    <name type="scientific">Lacipirellula parvula</name>
    <dbReference type="NCBI Taxonomy" id="2650471"/>
    <lineage>
        <taxon>Bacteria</taxon>
        <taxon>Pseudomonadati</taxon>
        <taxon>Planctomycetota</taxon>
        <taxon>Planctomycetia</taxon>
        <taxon>Pirellulales</taxon>
        <taxon>Lacipirellulaceae</taxon>
        <taxon>Lacipirellula</taxon>
    </lineage>
</organism>
<dbReference type="PROSITE" id="PS00018">
    <property type="entry name" value="EF_HAND_1"/>
    <property type="match status" value="1"/>
</dbReference>
<dbReference type="NCBIfam" id="NF041518">
    <property type="entry name" value="choice_anch_Q"/>
    <property type="match status" value="2"/>
</dbReference>
<gene>
    <name evidence="1" type="ORF">PLANPX_0429</name>
</gene>
<sequence length="1156" mass="118881">MSAFGSLWSGLRGKSRRRRLPDWRVGRRSMVESLELRRMLAVYFERMDNDDQFVSYHAVANTHYASGPRISYDGVDGYDGDPVLQAGGGFAQVSDIAGQVIQERSGLASNLTGFGAFVFVPTVVAAYQVAAVVDGNANFWAFTGSGVDPQLAIGGGLFQLVNDDFLLEPGATFTFHGTMLLAAYGSDSVGGSGGGQLSMEVRASAGGQYVTATIFDGISTSDPADETWQANSNIPGESGDLGSHTLEKYVDFEITGLTHGSNVDLEVRIHDENDFGAGGLFSGTAISNWDIVSAIWGYATKDGSGGGPPGGPGGGDVNGDGEVNIDDYELWEQGWRGEGIIGRPTYVQGDLNRDGVVDEADLAEIANAMVSSGTQNVYIVSSSGDGVDANRTFGNLTLREALAMSSASAGSNDLILFAPSVSSIGLSGSELSVAADVEIRGPGASQLTIDAGGASRVFKVNAGVGATISGLTVTDGGSVSTGGGILNNGSLTLDSVVVSGNTTTAGGYGGGILTQNGLTGNASLWLTNSTVDGNHAAVGSGLYLSVGGGDVEIAGSTISNNVGLGLGASTYSAGGGLAADSTNTGSIEIKNSTFSGNQALYSGAIRLQNSLAPFTMVNSTVAYNIGDESGGLQRLNNTSDPVLHNTIISENKEYTTSAKKDIYGSVDATNSTFNLIGSGGAGGLVNNTNNNIVLTSLQNAGLAPLGDYGGKTKTHALLTASLAVDKGSNDVALAYDQRGLPREFNLPLNANGSDGYRDIGAFEANNSLVLTVRVDYDRSNAISYVEDLSIREALYLSRQLAGVERIEFAPELFDSGPLTITLGATLGSSHDFALVGPGPDKLIFDGDGNQVFIVGGAVTLEGFTVTGGEADFGGGILSGGSVTLRDLVVEANESTDLGGGIYNVGSLTLDGVRVVGNIAVNGGGGVYSTGNLTVLNSEVSDNSLTQWFGNGGGIYHSRDLGGSIAILNSTISGNTAVSGGGGYGGGVYIGLTDGDYDATDAVIINSTISANGADFGSGLYTDQLMGVARPVLVHNTIIVDNAWDVDIEGLALDASSSHNLVRAGYDGGLSGLGNIILSSLDSSGVKDLDYYRTNKIRTHALTVDSPAVDAADDAIALLWGLTEDQRGFDRSVDYWTGDDLTDIGALELLFIEEYWS</sequence>
<dbReference type="Proteomes" id="UP000326837">
    <property type="component" value="Chromosome"/>
</dbReference>
<keyword evidence="2" id="KW-1185">Reference proteome</keyword>
<dbReference type="InterPro" id="IPR006626">
    <property type="entry name" value="PbH1"/>
</dbReference>
<name>A0A5K7X4W2_9BACT</name>
<proteinExistence type="predicted"/>